<dbReference type="Proteomes" id="UP000176944">
    <property type="component" value="Chromosome"/>
</dbReference>
<sequence length="255" mass="29135">MFNCLVIGSGRSGTSMVAGTLSGAGYFMGDRMMSSTSINKKGYFESKNVEAINEDILSKVVPPRPRGILGNLFKDRPTRYQRWLARVPVGKRIDCPEEIASRIETLTERQPFCFKDPRFCYTLPAWKPLIKDTVFLCVFRHPAATASSIMKVHSKHKYLYSLSMNFERAVEIWTLMYQHIIQTHSKEGKWLFVHYDQVLSDQGLDRIEEFIDGTVDRSFPDKALASVEANQPISSKAREIYSELCSRADYQEVTP</sequence>
<organism evidence="1">
    <name type="scientific">Moorena producens (strain JHB)</name>
    <dbReference type="NCBI Taxonomy" id="1454205"/>
    <lineage>
        <taxon>Bacteria</taxon>
        <taxon>Bacillati</taxon>
        <taxon>Cyanobacteriota</taxon>
        <taxon>Cyanophyceae</taxon>
        <taxon>Coleofasciculales</taxon>
        <taxon>Coleofasciculaceae</taxon>
        <taxon>Moorena</taxon>
    </lineage>
</organism>
<reference evidence="1" key="1">
    <citation type="journal article" date="2017" name="Proc. Natl. Acad. Sci. U.S.A.">
        <title>Comparative genomics uncovers the prolific and distinctive metabolic potential of the cyanobacterial genus Moorea.</title>
        <authorList>
            <person name="Leao T."/>
            <person name="Castelao G."/>
            <person name="Korobeynikov A."/>
            <person name="Monroe E.A."/>
            <person name="Podell S."/>
            <person name="Glukhov E."/>
            <person name="Allen E.E."/>
            <person name="Gerwick W.H."/>
            <person name="Gerwick L."/>
        </authorList>
    </citation>
    <scope>NUCLEOTIDE SEQUENCE</scope>
    <source>
        <strain evidence="1">JHB</strain>
    </source>
</reference>
<protein>
    <submittedName>
        <fullName evidence="1">Sulfotransferase</fullName>
    </submittedName>
</protein>
<dbReference type="SUPFAM" id="SSF52540">
    <property type="entry name" value="P-loop containing nucleoside triphosphate hydrolases"/>
    <property type="match status" value="1"/>
</dbReference>
<evidence type="ECO:0000313" key="1">
    <source>
        <dbReference type="EMBL" id="AOY80411.2"/>
    </source>
</evidence>
<dbReference type="Gene3D" id="3.40.50.300">
    <property type="entry name" value="P-loop containing nucleotide triphosphate hydrolases"/>
    <property type="match status" value="1"/>
</dbReference>
<name>A0A1D9FYK6_MOOP1</name>
<dbReference type="InterPro" id="IPR027417">
    <property type="entry name" value="P-loop_NTPase"/>
</dbReference>
<proteinExistence type="predicted"/>
<gene>
    <name evidence="1" type="ORF">BJP36_11290</name>
</gene>
<accession>A0A1D9FYK6</accession>
<reference evidence="1" key="2">
    <citation type="submission" date="2022-10" db="EMBL/GenBank/DDBJ databases">
        <authorList>
            <person name="Ngo T.-E."/>
        </authorList>
    </citation>
    <scope>NUCLEOTIDE SEQUENCE</scope>
    <source>
        <strain evidence="1">JHB</strain>
    </source>
</reference>
<dbReference type="AlphaFoldDB" id="A0A1D9FYK6"/>
<dbReference type="EMBL" id="CP017708">
    <property type="protein sequence ID" value="AOY80411.2"/>
    <property type="molecule type" value="Genomic_DNA"/>
</dbReference>
<dbReference type="Pfam" id="PF13469">
    <property type="entry name" value="Sulfotransfer_3"/>
    <property type="match status" value="1"/>
</dbReference>